<sequence>MSKENNPDYQVLVPVCKSGEPWFEFDADIGGKTSLPVLSPYRAAQPAKDMPAHERASGCDSILAVHEDAIVVGAPAGTSDAFAMLVVFSVLFFVAAAGMMYLSVDAFLAHVNAEVGFNLPISIIASLVSLFLLNFSFFCFRLAFLTPRDQPVVFNRRTGEVHFFTIIPVRFWKFWSLAGVGAVKTRRWEDAYVRSYHVNELTGEAMRSSYSLALLWAAPATRRLCTDVVNIGYKGWWEDELLWRLYEHIRRYMEEGGAPLPEGERLRTSGHGKMPEFPQHVILAAGGHALSEAEIIQRFNSQR</sequence>
<dbReference type="Proteomes" id="UP001301653">
    <property type="component" value="Unassembled WGS sequence"/>
</dbReference>
<gene>
    <name evidence="3" type="ORF">VA603_17920</name>
</gene>
<keyword evidence="1" id="KW-1133">Transmembrane helix</keyword>
<evidence type="ECO:0000313" key="3">
    <source>
        <dbReference type="EMBL" id="MEA5669414.1"/>
    </source>
</evidence>
<evidence type="ECO:0000256" key="1">
    <source>
        <dbReference type="SAM" id="Phobius"/>
    </source>
</evidence>
<dbReference type="Pfam" id="PF20455">
    <property type="entry name" value="DUF6708"/>
    <property type="match status" value="1"/>
</dbReference>
<feature type="transmembrane region" description="Helical" evidence="1">
    <location>
        <begin position="121"/>
        <end position="144"/>
    </location>
</feature>
<protein>
    <submittedName>
        <fullName evidence="3">DUF6708 domain-containing protein</fullName>
    </submittedName>
</protein>
<keyword evidence="1" id="KW-0472">Membrane</keyword>
<name>A0ABU5V7T0_9GAMM</name>
<evidence type="ECO:0000259" key="2">
    <source>
        <dbReference type="Pfam" id="PF20455"/>
    </source>
</evidence>
<feature type="domain" description="DUF6708" evidence="2">
    <location>
        <begin position="131"/>
        <end position="263"/>
    </location>
</feature>
<dbReference type="RefSeq" id="WP_323439620.1">
    <property type="nucleotide sequence ID" value="NZ_JAYFUH010000249.1"/>
</dbReference>
<accession>A0ABU5V7T0</accession>
<dbReference type="EMBL" id="JAYFUH010000249">
    <property type="protein sequence ID" value="MEA5669414.1"/>
    <property type="molecule type" value="Genomic_DNA"/>
</dbReference>
<organism evidence="3 4">
    <name type="scientific">Stenotrophomonas capsici</name>
    <dbReference type="NCBI Taxonomy" id="3110230"/>
    <lineage>
        <taxon>Bacteria</taxon>
        <taxon>Pseudomonadati</taxon>
        <taxon>Pseudomonadota</taxon>
        <taxon>Gammaproteobacteria</taxon>
        <taxon>Lysobacterales</taxon>
        <taxon>Lysobacteraceae</taxon>
        <taxon>Stenotrophomonas</taxon>
    </lineage>
</organism>
<reference evidence="3 4" key="1">
    <citation type="submission" date="2023-12" db="EMBL/GenBank/DDBJ databases">
        <title>Stenotrophomonas guangdongensis sp. nov., isolated from wilted pepper plants (Capsicum annuum).</title>
        <authorList>
            <person name="Qiu M."/>
            <person name="Li Y."/>
            <person name="Liu Q."/>
            <person name="Zhang X."/>
            <person name="Huang Y."/>
            <person name="Guo R."/>
            <person name="Hu M."/>
            <person name="Zhou J."/>
            <person name="Zhou X."/>
        </authorList>
    </citation>
    <scope>NUCLEOTIDE SEQUENCE [LARGE SCALE GENOMIC DNA]</scope>
    <source>
        <strain evidence="3 4">MH1</strain>
    </source>
</reference>
<feature type="transmembrane region" description="Helical" evidence="1">
    <location>
        <begin position="81"/>
        <end position="101"/>
    </location>
</feature>
<proteinExistence type="predicted"/>
<dbReference type="InterPro" id="IPR046554">
    <property type="entry name" value="DUF6708"/>
</dbReference>
<keyword evidence="4" id="KW-1185">Reference proteome</keyword>
<evidence type="ECO:0000313" key="4">
    <source>
        <dbReference type="Proteomes" id="UP001301653"/>
    </source>
</evidence>
<comment type="caution">
    <text evidence="3">The sequence shown here is derived from an EMBL/GenBank/DDBJ whole genome shotgun (WGS) entry which is preliminary data.</text>
</comment>
<keyword evidence="1" id="KW-0812">Transmembrane</keyword>